<feature type="transmembrane region" description="Helical" evidence="1">
    <location>
        <begin position="144"/>
        <end position="165"/>
    </location>
</feature>
<dbReference type="RefSeq" id="WP_168836683.1">
    <property type="nucleotide sequence ID" value="NZ_JABAIK010000010.1"/>
</dbReference>
<feature type="transmembrane region" description="Helical" evidence="1">
    <location>
        <begin position="74"/>
        <end position="105"/>
    </location>
</feature>
<dbReference type="InterPro" id="IPR010295">
    <property type="entry name" value="DUF898"/>
</dbReference>
<accession>A0A7X8TRS4</accession>
<keyword evidence="3" id="KW-1185">Reference proteome</keyword>
<name>A0A7X8TRS4_9VIBR</name>
<keyword evidence="1" id="KW-0812">Transmembrane</keyword>
<sequence>MNNALKANSVQFNGKGGEYFGIWIVNILLSVVTLGIYSAWAKVRTKRYFYGNTVIDGDNFEYHATPWQILKGRIVALFVVLLLALTMNIVPVIGGVLLLVFYLMMPWLLWSNARFDAAMTSFRNVHFRFVGTLGGIYRTLLGRGLVATVAIVAAMMVFAILTQIIPSLTIVYVIGVVLVCVMANAWVMAGMIHYTVNGQRYGDYQFKGDIQTRFFIKLYLKAVGLGLLSLIVFLAVTFYLFFGGSLLTRLVSGDSFAILELMHSTALLVMVWLAAMITSVAISAYVHTRSRNYAFTQTALYHQPELNQISDADKKEEPKECDLSPVHSFALRSDLPVWGYTWLLISNFLLVIFSLGLARPWTLIRHSRYLAEYTSVLGDMSMLAAVGDNSDVRSAIGDEIAEAYDLGFGLG</sequence>
<feature type="transmembrane region" description="Helical" evidence="1">
    <location>
        <begin position="218"/>
        <end position="242"/>
    </location>
</feature>
<feature type="transmembrane region" description="Helical" evidence="1">
    <location>
        <begin position="337"/>
        <end position="358"/>
    </location>
</feature>
<organism evidence="2 3">
    <name type="scientific">Vibrio agarilyticus</name>
    <dbReference type="NCBI Taxonomy" id="2726741"/>
    <lineage>
        <taxon>Bacteria</taxon>
        <taxon>Pseudomonadati</taxon>
        <taxon>Pseudomonadota</taxon>
        <taxon>Gammaproteobacteria</taxon>
        <taxon>Vibrionales</taxon>
        <taxon>Vibrionaceae</taxon>
        <taxon>Vibrio</taxon>
    </lineage>
</organism>
<dbReference type="Pfam" id="PF05987">
    <property type="entry name" value="DUF898"/>
    <property type="match status" value="2"/>
</dbReference>
<feature type="transmembrane region" description="Helical" evidence="1">
    <location>
        <begin position="262"/>
        <end position="286"/>
    </location>
</feature>
<feature type="transmembrane region" description="Helical" evidence="1">
    <location>
        <begin position="20"/>
        <end position="40"/>
    </location>
</feature>
<dbReference type="EMBL" id="JABAIK010000010">
    <property type="protein sequence ID" value="NLS13589.1"/>
    <property type="molecule type" value="Genomic_DNA"/>
</dbReference>
<reference evidence="2 3" key="1">
    <citation type="submission" date="2020-04" db="EMBL/GenBank/DDBJ databases">
        <title>Vibrio sp. SM6, a novel species isolated from seawater.</title>
        <authorList>
            <person name="Wang X."/>
        </authorList>
    </citation>
    <scope>NUCLEOTIDE SEQUENCE [LARGE SCALE GENOMIC DNA]</scope>
    <source>
        <strain evidence="2 3">SM6</strain>
    </source>
</reference>
<evidence type="ECO:0000313" key="2">
    <source>
        <dbReference type="EMBL" id="NLS13589.1"/>
    </source>
</evidence>
<dbReference type="Proteomes" id="UP000535589">
    <property type="component" value="Unassembled WGS sequence"/>
</dbReference>
<gene>
    <name evidence="2" type="ORF">HGP28_11865</name>
</gene>
<evidence type="ECO:0000313" key="3">
    <source>
        <dbReference type="Proteomes" id="UP000535589"/>
    </source>
</evidence>
<dbReference type="AlphaFoldDB" id="A0A7X8TRS4"/>
<proteinExistence type="predicted"/>
<feature type="transmembrane region" description="Helical" evidence="1">
    <location>
        <begin position="171"/>
        <end position="197"/>
    </location>
</feature>
<protein>
    <submittedName>
        <fullName evidence="2">DUF898 domain-containing protein</fullName>
    </submittedName>
</protein>
<comment type="caution">
    <text evidence="2">The sequence shown here is derived from an EMBL/GenBank/DDBJ whole genome shotgun (WGS) entry which is preliminary data.</text>
</comment>
<evidence type="ECO:0000256" key="1">
    <source>
        <dbReference type="SAM" id="Phobius"/>
    </source>
</evidence>
<keyword evidence="1" id="KW-1133">Transmembrane helix</keyword>
<keyword evidence="1" id="KW-0472">Membrane</keyword>